<dbReference type="InterPro" id="IPR011746">
    <property type="entry name" value="Trp_synth-assoc_CHP"/>
</dbReference>
<dbReference type="AlphaFoldDB" id="A0A098Y261"/>
<dbReference type="OrthoDB" id="3712369at2"/>
<dbReference type="Pfam" id="PF09534">
    <property type="entry name" value="Trp_oprn_chp"/>
    <property type="match status" value="1"/>
</dbReference>
<proteinExistence type="predicted"/>
<feature type="compositionally biased region" description="Low complexity" evidence="1">
    <location>
        <begin position="178"/>
        <end position="192"/>
    </location>
</feature>
<evidence type="ECO:0000256" key="2">
    <source>
        <dbReference type="SAM" id="Phobius"/>
    </source>
</evidence>
<feature type="compositionally biased region" description="Basic and acidic residues" evidence="1">
    <location>
        <begin position="195"/>
        <end position="219"/>
    </location>
</feature>
<feature type="transmembrane region" description="Helical" evidence="2">
    <location>
        <begin position="63"/>
        <end position="86"/>
    </location>
</feature>
<accession>A0A098Y261</accession>
<dbReference type="STRING" id="1522368.IN07_23040"/>
<organism evidence="3 4">
    <name type="scientific">Modestobacter caceresii</name>
    <dbReference type="NCBI Taxonomy" id="1522368"/>
    <lineage>
        <taxon>Bacteria</taxon>
        <taxon>Bacillati</taxon>
        <taxon>Actinomycetota</taxon>
        <taxon>Actinomycetes</taxon>
        <taxon>Geodermatophilales</taxon>
        <taxon>Geodermatophilaceae</taxon>
        <taxon>Modestobacter</taxon>
    </lineage>
</organism>
<evidence type="ECO:0000313" key="4">
    <source>
        <dbReference type="Proteomes" id="UP000029713"/>
    </source>
</evidence>
<evidence type="ECO:0000313" key="3">
    <source>
        <dbReference type="EMBL" id="KGH44534.1"/>
    </source>
</evidence>
<dbReference type="InterPro" id="IPR019051">
    <property type="entry name" value="Trp_biosyn_TM_oprn/chp"/>
</dbReference>
<dbReference type="RefSeq" id="WP_036340793.1">
    <property type="nucleotide sequence ID" value="NZ_JPMX01000119.1"/>
</dbReference>
<keyword evidence="2 3" id="KW-0812">Transmembrane</keyword>
<protein>
    <submittedName>
        <fullName evidence="3">Trp biosynthesis associated, transmembrane protein, Oprn/Chp</fullName>
    </submittedName>
</protein>
<keyword evidence="2" id="KW-0472">Membrane</keyword>
<evidence type="ECO:0000256" key="1">
    <source>
        <dbReference type="SAM" id="MobiDB-lite"/>
    </source>
</evidence>
<reference evidence="3 4" key="1">
    <citation type="submission" date="2014-07" db="EMBL/GenBank/DDBJ databases">
        <title>Biosystematic studies on Modestobacter strains isolated from extreme hyper-arid desert soil and from historic building.</title>
        <authorList>
            <person name="Bukarasam K."/>
            <person name="Bull A."/>
            <person name="Girard G."/>
            <person name="van Wezel G."/>
            <person name="Goodfellow M."/>
        </authorList>
    </citation>
    <scope>NUCLEOTIDE SEQUENCE [LARGE SCALE GENOMIC DNA]</scope>
    <source>
        <strain evidence="3 4">KNN45-2b</strain>
    </source>
</reference>
<gene>
    <name evidence="3" type="ORF">IN07_23040</name>
</gene>
<keyword evidence="2" id="KW-1133">Transmembrane helix</keyword>
<feature type="transmembrane region" description="Helical" evidence="2">
    <location>
        <begin position="141"/>
        <end position="163"/>
    </location>
</feature>
<dbReference type="EMBL" id="JPMX01000119">
    <property type="protein sequence ID" value="KGH44534.1"/>
    <property type="molecule type" value="Genomic_DNA"/>
</dbReference>
<comment type="caution">
    <text evidence="3">The sequence shown here is derived from an EMBL/GenBank/DDBJ whole genome shotgun (WGS) entry which is preliminary data.</text>
</comment>
<keyword evidence="4" id="KW-1185">Reference proteome</keyword>
<dbReference type="NCBIfam" id="TIGR02234">
    <property type="entry name" value="trp_oprn_chp"/>
    <property type="match status" value="1"/>
</dbReference>
<sequence>MSHPAPPVPPPATTRGRRELTVAVLLCALSGGLALSASGEPWADVTVVREPPLPPTAQVLTGSQAAPLVAACGLLLLAAAVAVIAVRGVGRMVVGLLVAVAGGVLGWSGLRALTGSLDLGGADVTSGVGLGQAQVTTDPVATWPAVALVAGVLGVLAGALVVLRGRDWPGMGRRYERTGQPAGATAAPARPARPARPETDEDRHQAAWKALDRGDDPTA</sequence>
<name>A0A098Y261_9ACTN</name>
<feature type="region of interest" description="Disordered" evidence="1">
    <location>
        <begin position="172"/>
        <end position="219"/>
    </location>
</feature>
<dbReference type="Proteomes" id="UP000029713">
    <property type="component" value="Unassembled WGS sequence"/>
</dbReference>
<feature type="transmembrane region" description="Helical" evidence="2">
    <location>
        <begin position="93"/>
        <end position="110"/>
    </location>
</feature>